<reference evidence="3" key="1">
    <citation type="submission" date="2023-06" db="EMBL/GenBank/DDBJ databases">
        <authorList>
            <consortium name="Lawrence Berkeley National Laboratory"/>
            <person name="Ahrendt S."/>
            <person name="Sahu N."/>
            <person name="Indic B."/>
            <person name="Wong-Bajracharya J."/>
            <person name="Merenyi Z."/>
            <person name="Ke H.-M."/>
            <person name="Monk M."/>
            <person name="Kocsube S."/>
            <person name="Drula E."/>
            <person name="Lipzen A."/>
            <person name="Balint B."/>
            <person name="Henrissat B."/>
            <person name="Andreopoulos B."/>
            <person name="Martin F.M."/>
            <person name="Harder C.B."/>
            <person name="Rigling D."/>
            <person name="Ford K.L."/>
            <person name="Foster G.D."/>
            <person name="Pangilinan J."/>
            <person name="Papanicolaou A."/>
            <person name="Barry K."/>
            <person name="LaButti K."/>
            <person name="Viragh M."/>
            <person name="Koriabine M."/>
            <person name="Yan M."/>
            <person name="Riley R."/>
            <person name="Champramary S."/>
            <person name="Plett K.L."/>
            <person name="Tsai I.J."/>
            <person name="Slot J."/>
            <person name="Sipos G."/>
            <person name="Plett J."/>
            <person name="Nagy L.G."/>
            <person name="Grigoriev I.V."/>
        </authorList>
    </citation>
    <scope>NUCLEOTIDE SEQUENCE</scope>
    <source>
        <strain evidence="3">FPL87.14</strain>
    </source>
</reference>
<evidence type="ECO:0000313" key="4">
    <source>
        <dbReference type="Proteomes" id="UP001175226"/>
    </source>
</evidence>
<evidence type="ECO:0000256" key="1">
    <source>
        <dbReference type="SAM" id="MobiDB-lite"/>
    </source>
</evidence>
<feature type="region of interest" description="Disordered" evidence="1">
    <location>
        <begin position="368"/>
        <end position="402"/>
    </location>
</feature>
<keyword evidence="4" id="KW-1185">Reference proteome</keyword>
<evidence type="ECO:0000313" key="3">
    <source>
        <dbReference type="EMBL" id="KAK0430958.1"/>
    </source>
</evidence>
<proteinExistence type="predicted"/>
<protein>
    <submittedName>
        <fullName evidence="3">Uncharacterized protein</fullName>
    </submittedName>
</protein>
<dbReference type="AlphaFoldDB" id="A0AA39IV22"/>
<comment type="caution">
    <text evidence="3">The sequence shown here is derived from an EMBL/GenBank/DDBJ whole genome shotgun (WGS) entry which is preliminary data.</text>
</comment>
<evidence type="ECO:0000256" key="2">
    <source>
        <dbReference type="SAM" id="Phobius"/>
    </source>
</evidence>
<gene>
    <name evidence="3" type="ORF">EV421DRAFT_1930110</name>
</gene>
<organism evidence="3 4">
    <name type="scientific">Armillaria borealis</name>
    <dbReference type="NCBI Taxonomy" id="47425"/>
    <lineage>
        <taxon>Eukaryota</taxon>
        <taxon>Fungi</taxon>
        <taxon>Dikarya</taxon>
        <taxon>Basidiomycota</taxon>
        <taxon>Agaricomycotina</taxon>
        <taxon>Agaricomycetes</taxon>
        <taxon>Agaricomycetidae</taxon>
        <taxon>Agaricales</taxon>
        <taxon>Marasmiineae</taxon>
        <taxon>Physalacriaceae</taxon>
        <taxon>Armillaria</taxon>
    </lineage>
</organism>
<dbReference type="EMBL" id="JAUEPT010000127">
    <property type="protein sequence ID" value="KAK0430958.1"/>
    <property type="molecule type" value="Genomic_DNA"/>
</dbReference>
<sequence>MESCRPLSLPLGIQSVTNTTVDIHVHRLYAPATLGVSVSSPSRLPRLSCPYKPYTWWLAASHSCPLGGSESPNGWSRIICPDGCESFGMSVLVNDESLLLYGSSFRVIKEDVWRCLLYVIMVCVTEAIGASVLVFSGVVLRAMFMRISRVPCTDHECGAMIDQGTLSRYTQEGGGRGAHLYVEHTAVTPYLPVQSVIRGKTRPFNPVDLNNCRSHQSYYTALSRTAIAAGTLILPAPGNARSSPIDPKKIQGGCSGYLRQEFRELEMLDNITTQLYHDMLPASVMGDTRYSLIESYRDYVGYAYVPPILDTALVWSDIAPLESSDATDLHGWSKTFISHKPLPKRSSDSMLLARSSGDIQTKRILTPMKPAEKRRGRASDTFDEKQYTSDKRHATDDTTQSTLRPVGCKWSNNSCPYDATLFVLYNMWRTNPTEWTAAFESVGNPRLVLLAESFRKYVDKLYTLEEVRDYVRRRMHRDYPAVFVFGVETSVEAVMTKWATCQHPVSTLDIRCDAGHAVSSVTQHCCSIDPTRTGRLPWSTLQKFVDNSQYTPLTFAGSSCEACGSPTSQRLTYTMAPPLIVVFGAFTPALPDPVLYIPITGNMTEYRLAGIVYYGTQHFTARYVDPPNRIWFNDGIALGRQALQEGHLDDVDMSRDRTGKERDTFIYRRADI</sequence>
<feature type="transmembrane region" description="Helical" evidence="2">
    <location>
        <begin position="115"/>
        <end position="144"/>
    </location>
</feature>
<keyword evidence="2" id="KW-0472">Membrane</keyword>
<feature type="compositionally biased region" description="Basic and acidic residues" evidence="1">
    <location>
        <begin position="370"/>
        <end position="396"/>
    </location>
</feature>
<name>A0AA39IV22_9AGAR</name>
<keyword evidence="2" id="KW-0812">Transmembrane</keyword>
<dbReference type="Proteomes" id="UP001175226">
    <property type="component" value="Unassembled WGS sequence"/>
</dbReference>
<keyword evidence="2" id="KW-1133">Transmembrane helix</keyword>
<accession>A0AA39IV22</accession>